<organism evidence="3 4">
    <name type="scientific">Paenibacillus oceani</name>
    <dbReference type="NCBI Taxonomy" id="2772510"/>
    <lineage>
        <taxon>Bacteria</taxon>
        <taxon>Bacillati</taxon>
        <taxon>Bacillota</taxon>
        <taxon>Bacilli</taxon>
        <taxon>Bacillales</taxon>
        <taxon>Paenibacillaceae</taxon>
        <taxon>Paenibacillus</taxon>
    </lineage>
</organism>
<dbReference type="GO" id="GO:0016787">
    <property type="term" value="F:hydrolase activity"/>
    <property type="evidence" value="ECO:0007669"/>
    <property type="project" value="InterPro"/>
</dbReference>
<dbReference type="AlphaFoldDB" id="A0A927GZJ3"/>
<dbReference type="Gene3D" id="3.40.50.1820">
    <property type="entry name" value="alpha/beta hydrolase"/>
    <property type="match status" value="1"/>
</dbReference>
<dbReference type="PANTHER" id="PTHR43037">
    <property type="entry name" value="UNNAMED PRODUCT-RELATED"/>
    <property type="match status" value="1"/>
</dbReference>
<comment type="caution">
    <text evidence="3">The sequence shown here is derived from an EMBL/GenBank/DDBJ whole genome shotgun (WGS) entry which is preliminary data.</text>
</comment>
<feature type="domain" description="Dienelactone hydrolase" evidence="2">
    <location>
        <begin position="90"/>
        <end position="197"/>
    </location>
</feature>
<evidence type="ECO:0000259" key="2">
    <source>
        <dbReference type="Pfam" id="PF01738"/>
    </source>
</evidence>
<dbReference type="Pfam" id="PF01738">
    <property type="entry name" value="DLH"/>
    <property type="match status" value="1"/>
</dbReference>
<dbReference type="RefSeq" id="WP_190928510.1">
    <property type="nucleotide sequence ID" value="NZ_JACXJA010000016.1"/>
</dbReference>
<dbReference type="InterPro" id="IPR050955">
    <property type="entry name" value="Plant_Biomass_Hydrol_Est"/>
</dbReference>
<dbReference type="EMBL" id="JACXJA010000016">
    <property type="protein sequence ID" value="MBD2863056.1"/>
    <property type="molecule type" value="Genomic_DNA"/>
</dbReference>
<keyword evidence="4" id="KW-1185">Reference proteome</keyword>
<name>A0A927GZJ3_9BACL</name>
<dbReference type="PANTHER" id="PTHR43037:SF1">
    <property type="entry name" value="BLL1128 PROTEIN"/>
    <property type="match status" value="1"/>
</dbReference>
<dbReference type="Proteomes" id="UP000639396">
    <property type="component" value="Unassembled WGS sequence"/>
</dbReference>
<evidence type="ECO:0000313" key="4">
    <source>
        <dbReference type="Proteomes" id="UP000639396"/>
    </source>
</evidence>
<accession>A0A927GZJ3</accession>
<protein>
    <submittedName>
        <fullName evidence="3">Prolyl oligopeptidase family serine peptidase</fullName>
    </submittedName>
</protein>
<dbReference type="InterPro" id="IPR002925">
    <property type="entry name" value="Dienelactn_hydro"/>
</dbReference>
<keyword evidence="1" id="KW-0732">Signal</keyword>
<gene>
    <name evidence="3" type="ORF">IDH45_13770</name>
</gene>
<evidence type="ECO:0000256" key="1">
    <source>
        <dbReference type="ARBA" id="ARBA00022729"/>
    </source>
</evidence>
<dbReference type="InterPro" id="IPR029058">
    <property type="entry name" value="AB_hydrolase_fold"/>
</dbReference>
<reference evidence="3" key="1">
    <citation type="submission" date="2020-09" db="EMBL/GenBank/DDBJ databases">
        <title>A novel bacterium of genus Paenibacillus, isolated from South China Sea.</title>
        <authorList>
            <person name="Huang H."/>
            <person name="Mo K."/>
            <person name="Hu Y."/>
        </authorList>
    </citation>
    <scope>NUCLEOTIDE SEQUENCE</scope>
    <source>
        <strain evidence="3">IB182363</strain>
    </source>
</reference>
<dbReference type="SUPFAM" id="SSF53474">
    <property type="entry name" value="alpha/beta-Hydrolases"/>
    <property type="match status" value="1"/>
</dbReference>
<evidence type="ECO:0000313" key="3">
    <source>
        <dbReference type="EMBL" id="MBD2863056.1"/>
    </source>
</evidence>
<proteinExistence type="predicted"/>
<sequence length="217" mass="24722">MSQTVNRLEKQIIKPIQLQYLLHLPQSYDPESSERWPLILFLHGAGERGDDIEKVKIHGIPMLAERNPSFPFIAVSPQCPKNAYWHQKQDGVMALLDEITANYNVDDKRIYLTGLSMGGYGTWNLACDYPDKFAAIAPICGGGDPYRAKLLVKTPVWAFHGAQDTIVLIEESERMVEQLQACGSDVRLTVYPEAKHNAWTETYENPELYEWMLSHSR</sequence>